<dbReference type="InterPro" id="IPR011009">
    <property type="entry name" value="Kinase-like_dom_sf"/>
</dbReference>
<dbReference type="Gene3D" id="3.90.1200.10">
    <property type="match status" value="1"/>
</dbReference>
<feature type="domain" description="Aminoglycoside phosphotransferase" evidence="2">
    <location>
        <begin position="35"/>
        <end position="266"/>
    </location>
</feature>
<protein>
    <recommendedName>
        <fullName evidence="2">Aminoglycoside phosphotransferase domain-containing protein</fullName>
    </recommendedName>
</protein>
<dbReference type="PANTHER" id="PTHR21064">
    <property type="entry name" value="AMINOGLYCOSIDE PHOSPHOTRANSFERASE DOMAIN-CONTAINING PROTEIN-RELATED"/>
    <property type="match status" value="1"/>
</dbReference>
<sequence>MSDEVFCELAQLALQEYDLVEYELNYIGQSGTIIYHVTETGNQKQYSLRIHQSLSKGDEKEWSSKETIQSELTWLNALSKEADLQVPAPIRNKKNSFITELNHENSIVYCTLLHWIQGEQKPFIATMEDAAKVGSMIGKLHKQSSKWEAPEGFSRPFFDERKLEGSLRKIKESINNGTLKKSGESLLLAGEKAEKVIMKLEKKQTSWGIIHADLIPSNYIFYEDKVSPIDFGACGFGFYLFDLGWTFSYIHPAFREGFLNSYSSFFELPSNYESLLETFFVLGQLDTLGFWLGLPDSSEWLEGHIDKLLAREFQSYINDKPFLFSGTPYWE</sequence>
<keyword evidence="4" id="KW-1185">Reference proteome</keyword>
<dbReference type="SUPFAM" id="SSF56112">
    <property type="entry name" value="Protein kinase-like (PK-like)"/>
    <property type="match status" value="1"/>
</dbReference>
<proteinExistence type="inferred from homology"/>
<dbReference type="PANTHER" id="PTHR21064:SF6">
    <property type="entry name" value="AMINOGLYCOSIDE PHOSPHOTRANSFERASE DOMAIN-CONTAINING PROTEIN"/>
    <property type="match status" value="1"/>
</dbReference>
<evidence type="ECO:0000259" key="2">
    <source>
        <dbReference type="Pfam" id="PF01636"/>
    </source>
</evidence>
<dbReference type="GO" id="GO:0019202">
    <property type="term" value="F:amino acid kinase activity"/>
    <property type="evidence" value="ECO:0007669"/>
    <property type="project" value="TreeGrafter"/>
</dbReference>
<comment type="caution">
    <text evidence="3">The sequence shown here is derived from an EMBL/GenBank/DDBJ whole genome shotgun (WGS) entry which is preliminary data.</text>
</comment>
<evidence type="ECO:0000313" key="3">
    <source>
        <dbReference type="EMBL" id="OBR65192.1"/>
    </source>
</evidence>
<comment type="similarity">
    <text evidence="1">Belongs to the pseudomonas-type ThrB family.</text>
</comment>
<dbReference type="OrthoDB" id="4030632at2"/>
<dbReference type="EMBL" id="LYPA01000060">
    <property type="protein sequence ID" value="OBR65192.1"/>
    <property type="molecule type" value="Genomic_DNA"/>
</dbReference>
<organism evidence="3 4">
    <name type="scientific">Paenibacillus oryzae</name>
    <dbReference type="NCBI Taxonomy" id="1844972"/>
    <lineage>
        <taxon>Bacteria</taxon>
        <taxon>Bacillati</taxon>
        <taxon>Bacillota</taxon>
        <taxon>Bacilli</taxon>
        <taxon>Bacillales</taxon>
        <taxon>Paenibacillaceae</taxon>
        <taxon>Paenibacillus</taxon>
    </lineage>
</organism>
<evidence type="ECO:0000256" key="1">
    <source>
        <dbReference type="ARBA" id="ARBA00038240"/>
    </source>
</evidence>
<name>A0A1A5YHX4_9BACL</name>
<accession>A0A1A5YHX4</accession>
<evidence type="ECO:0000313" key="4">
    <source>
        <dbReference type="Proteomes" id="UP000092024"/>
    </source>
</evidence>
<dbReference type="STRING" id="1844972.A7K91_00495"/>
<dbReference type="Proteomes" id="UP000092024">
    <property type="component" value="Unassembled WGS sequence"/>
</dbReference>
<dbReference type="Gene3D" id="3.30.200.20">
    <property type="entry name" value="Phosphorylase Kinase, domain 1"/>
    <property type="match status" value="1"/>
</dbReference>
<dbReference type="AlphaFoldDB" id="A0A1A5YHX4"/>
<dbReference type="InterPro" id="IPR002575">
    <property type="entry name" value="Aminoglycoside_PTrfase"/>
</dbReference>
<gene>
    <name evidence="3" type="ORF">A7K91_00495</name>
</gene>
<dbReference type="InterPro" id="IPR050249">
    <property type="entry name" value="Pseudomonas-type_ThrB"/>
</dbReference>
<dbReference type="RefSeq" id="WP_068683565.1">
    <property type="nucleotide sequence ID" value="NZ_LYPA01000060.1"/>
</dbReference>
<reference evidence="3 4" key="1">
    <citation type="submission" date="2016-05" db="EMBL/GenBank/DDBJ databases">
        <title>Paenibacillus oryzae. sp. nov., isolated from the rice root.</title>
        <authorList>
            <person name="Zhang J."/>
            <person name="Zhang X."/>
        </authorList>
    </citation>
    <scope>NUCLEOTIDE SEQUENCE [LARGE SCALE GENOMIC DNA]</scope>
    <source>
        <strain evidence="3 4">1DrF-4</strain>
    </source>
</reference>
<dbReference type="Pfam" id="PF01636">
    <property type="entry name" value="APH"/>
    <property type="match status" value="1"/>
</dbReference>